<accession>A0ABQ8VSN9</accession>
<name>A0ABQ8VSN9_9AGAR</name>
<feature type="region of interest" description="Disordered" evidence="1">
    <location>
        <begin position="846"/>
        <end position="931"/>
    </location>
</feature>
<comment type="caution">
    <text evidence="2">The sequence shown here is derived from an EMBL/GenBank/DDBJ whole genome shotgun (WGS) entry which is preliminary data.</text>
</comment>
<gene>
    <name evidence="2" type="ORF">C8R41DRAFT_815588</name>
</gene>
<organism evidence="2 3">
    <name type="scientific">Lentinula lateritia</name>
    <dbReference type="NCBI Taxonomy" id="40482"/>
    <lineage>
        <taxon>Eukaryota</taxon>
        <taxon>Fungi</taxon>
        <taxon>Dikarya</taxon>
        <taxon>Basidiomycota</taxon>
        <taxon>Agaricomycotina</taxon>
        <taxon>Agaricomycetes</taxon>
        <taxon>Agaricomycetidae</taxon>
        <taxon>Agaricales</taxon>
        <taxon>Marasmiineae</taxon>
        <taxon>Omphalotaceae</taxon>
        <taxon>Lentinula</taxon>
    </lineage>
</organism>
<dbReference type="EMBL" id="JANVFT010000011">
    <property type="protein sequence ID" value="KAJ4499402.1"/>
    <property type="molecule type" value="Genomic_DNA"/>
</dbReference>
<dbReference type="Proteomes" id="UP001150217">
    <property type="component" value="Unassembled WGS sequence"/>
</dbReference>
<sequence>MPSSEDAHARYLSEYLETFWTEMKPDRGLISLRSLAVLLQHNPDLQQLVQKAYEEGNSSILKDYDFPHHPRGMVYYREELCEIFNRLETIREPLEKVVDGTATYNSLAWNLRGDSASSTDVVEHIRKLSIPCKRRSSEPLLVLHETGRFQSEPELNERLDHIFTPEKNTFLVNSSGTGKTRLLYEGLCKHWGLFFTAAVDTFGLGSVDVQSVVNQRLPYDRNFTAVLNDEDATSDSGPVLANIALAYRRFSETLLARLLVFKLYIEIVAKGEFQEVHKRRWLLAQLQPYFTNGSDVFAVLQTTIRNSRVTDALLIDCITQCIEDIMNLFRRHSPGSHFFVVLDEANAASERHGFAFRGVHGPHPVLKEIIKTWQSHLHTMSSTMVVAGTWIPNVHFQEDNWKEWRWTSSTGAFDKIEDQRAYILKYIPRDFASSASGQHLLHRMWVWLRGRHRMTAAFITIVLVDGFRSPHYLLNRYIQMFTDFWPSDGGEFIRAELPRSCSELDGIPMGQLERIKPLRVNMQHLLLKHLIADYRFTPPLFHEIGWVTTAFGRFSDDAMTCVAVDESLVLIAVAQWLLEESYLAPDLDRFISSRSFAAEPLSYDMDYVAFAVALCFKRPRVVSDVLSFSTITPPNWASQRAHLVALRREGENVTEDTIEYSPEKPSQLVYYTSISSAVLNWLKDSHGVPFCMHIREATATLYFILELEDSARICLSLRGISNSEDEDHGESAAIRTAVNEMTPLGLLKEGDSLDEATLTAAFGAIPQRSLDIGSIGLLRTLVSLRDKVRIQGVPFDALDKYPVATLNITTLRDALKDISQKDVFSSIVTSVVGDLKRKAPPETFVSRTKLRLSDPTTEASSSTSVAPTPSRTKAIGGRKLRSADQPQTSHPKSQGIKNRKPSAPKKASRKVETALSEPANSRYNLRPRKPR</sequence>
<keyword evidence="3" id="KW-1185">Reference proteome</keyword>
<feature type="compositionally biased region" description="Low complexity" evidence="1">
    <location>
        <begin position="855"/>
        <end position="872"/>
    </location>
</feature>
<evidence type="ECO:0000313" key="3">
    <source>
        <dbReference type="Proteomes" id="UP001150217"/>
    </source>
</evidence>
<evidence type="ECO:0000256" key="1">
    <source>
        <dbReference type="SAM" id="MobiDB-lite"/>
    </source>
</evidence>
<protein>
    <submittedName>
        <fullName evidence="2">Uncharacterized protein</fullName>
    </submittedName>
</protein>
<reference evidence="2" key="1">
    <citation type="submission" date="2022-08" db="EMBL/GenBank/DDBJ databases">
        <title>A Global Phylogenomic Analysis of the Shiitake Genus Lentinula.</title>
        <authorList>
            <consortium name="DOE Joint Genome Institute"/>
            <person name="Sierra-Patev S."/>
            <person name="Min B."/>
            <person name="Naranjo-Ortiz M."/>
            <person name="Looney B."/>
            <person name="Konkel Z."/>
            <person name="Slot J.C."/>
            <person name="Sakamoto Y."/>
            <person name="Steenwyk J.L."/>
            <person name="Rokas A."/>
            <person name="Carro J."/>
            <person name="Camarero S."/>
            <person name="Ferreira P."/>
            <person name="Molpeceres G."/>
            <person name="Ruiz-Duenas F.J."/>
            <person name="Serrano A."/>
            <person name="Henrissat B."/>
            <person name="Drula E."/>
            <person name="Hughes K.W."/>
            <person name="Mata J.L."/>
            <person name="Ishikawa N.K."/>
            <person name="Vargas-Isla R."/>
            <person name="Ushijima S."/>
            <person name="Smith C.A."/>
            <person name="Ahrendt S."/>
            <person name="Andreopoulos W."/>
            <person name="He G."/>
            <person name="Labutti K."/>
            <person name="Lipzen A."/>
            <person name="Ng V."/>
            <person name="Riley R."/>
            <person name="Sandor L."/>
            <person name="Barry K."/>
            <person name="Martinez A.T."/>
            <person name="Xiao Y."/>
            <person name="Gibbons J.G."/>
            <person name="Terashima K."/>
            <person name="Grigoriev I.V."/>
            <person name="Hibbett D.S."/>
        </authorList>
    </citation>
    <scope>NUCLEOTIDE SEQUENCE</scope>
    <source>
        <strain evidence="2">RHP3577 ss4</strain>
    </source>
</reference>
<feature type="compositionally biased region" description="Polar residues" evidence="1">
    <location>
        <begin position="884"/>
        <end position="896"/>
    </location>
</feature>
<proteinExistence type="predicted"/>
<feature type="compositionally biased region" description="Basic residues" evidence="1">
    <location>
        <begin position="897"/>
        <end position="908"/>
    </location>
</feature>
<evidence type="ECO:0000313" key="2">
    <source>
        <dbReference type="EMBL" id="KAJ4499402.1"/>
    </source>
</evidence>